<organism evidence="2 3">
    <name type="scientific">Colletotrichum sojae</name>
    <dbReference type="NCBI Taxonomy" id="2175907"/>
    <lineage>
        <taxon>Eukaryota</taxon>
        <taxon>Fungi</taxon>
        <taxon>Dikarya</taxon>
        <taxon>Ascomycota</taxon>
        <taxon>Pezizomycotina</taxon>
        <taxon>Sordariomycetes</taxon>
        <taxon>Hypocreomycetidae</taxon>
        <taxon>Glomerellales</taxon>
        <taxon>Glomerellaceae</taxon>
        <taxon>Colletotrichum</taxon>
        <taxon>Colletotrichum orchidearum species complex</taxon>
    </lineage>
</organism>
<proteinExistence type="predicted"/>
<reference evidence="2 3" key="1">
    <citation type="journal article" date="2020" name="Phytopathology">
        <title>Genome Sequence Resources of Colletotrichum truncatum, C. plurivorum, C. musicola, and C. sojae: Four Species Pathogenic to Soybean (Glycine max).</title>
        <authorList>
            <person name="Rogerio F."/>
            <person name="Boufleur T.R."/>
            <person name="Ciampi-Guillardi M."/>
            <person name="Sukno S.A."/>
            <person name="Thon M.R."/>
            <person name="Massola Junior N.S."/>
            <person name="Baroncelli R."/>
        </authorList>
    </citation>
    <scope>NUCLEOTIDE SEQUENCE [LARGE SCALE GENOMIC DNA]</scope>
    <source>
        <strain evidence="2 3">LFN0009</strain>
    </source>
</reference>
<sequence length="183" mass="20396">MRNAAPNTAATDRGPFGPDKDRVDNPQRSWRNTSRWPNMFGHQVSCCGLWLLPPFDDPRIWHGTQHTNIAADVIVPYLAQVEAALPLMGFFKLVSLVEAPLAAPAPTCLGRESSRREEPYQFTTGIDPAWDGQYPDLIDVSTATDASLSRVLQSIPAGWLTVQPRDGLKTRQRTTRWSLCCVH</sequence>
<protein>
    <submittedName>
        <fullName evidence="2">Uncharacterized protein</fullName>
    </submittedName>
</protein>
<dbReference type="AlphaFoldDB" id="A0A8H6JMZ0"/>
<evidence type="ECO:0000313" key="3">
    <source>
        <dbReference type="Proteomes" id="UP000652219"/>
    </source>
</evidence>
<keyword evidence="3" id="KW-1185">Reference proteome</keyword>
<name>A0A8H6JMZ0_9PEZI</name>
<accession>A0A8H6JMZ0</accession>
<comment type="caution">
    <text evidence="2">The sequence shown here is derived from an EMBL/GenBank/DDBJ whole genome shotgun (WGS) entry which is preliminary data.</text>
</comment>
<feature type="region of interest" description="Disordered" evidence="1">
    <location>
        <begin position="1"/>
        <end position="34"/>
    </location>
</feature>
<gene>
    <name evidence="2" type="ORF">CSOJ01_03448</name>
</gene>
<evidence type="ECO:0000256" key="1">
    <source>
        <dbReference type="SAM" id="MobiDB-lite"/>
    </source>
</evidence>
<feature type="compositionally biased region" description="Polar residues" evidence="1">
    <location>
        <begin position="1"/>
        <end position="10"/>
    </location>
</feature>
<dbReference type="EMBL" id="WIGN01000034">
    <property type="protein sequence ID" value="KAF6815561.1"/>
    <property type="molecule type" value="Genomic_DNA"/>
</dbReference>
<evidence type="ECO:0000313" key="2">
    <source>
        <dbReference type="EMBL" id="KAF6815561.1"/>
    </source>
</evidence>
<dbReference type="Proteomes" id="UP000652219">
    <property type="component" value="Unassembled WGS sequence"/>
</dbReference>